<organism evidence="2 3">
    <name type="scientific">Marinomonas maritima</name>
    <dbReference type="NCBI Taxonomy" id="2940935"/>
    <lineage>
        <taxon>Bacteria</taxon>
        <taxon>Pseudomonadati</taxon>
        <taxon>Pseudomonadota</taxon>
        <taxon>Gammaproteobacteria</taxon>
        <taxon>Oceanospirillales</taxon>
        <taxon>Oceanospirillaceae</taxon>
        <taxon>Marinomonas</taxon>
    </lineage>
</organism>
<evidence type="ECO:0000313" key="3">
    <source>
        <dbReference type="Proteomes" id="UP001139522"/>
    </source>
</evidence>
<feature type="signal peptide" evidence="1">
    <location>
        <begin position="1"/>
        <end position="21"/>
    </location>
</feature>
<sequence>MKKWLIILFAVIGLQSAVANAENAFDHSLEAFLVNYAENLNLTAEVIAKVKSKDLSIKFLSYDWNLNKIL</sequence>
<keyword evidence="1" id="KW-0732">Signal</keyword>
<dbReference type="RefSeq" id="WP_255897383.1">
    <property type="nucleotide sequence ID" value="NZ_JAMZEG020000005.1"/>
</dbReference>
<comment type="caution">
    <text evidence="2">The sequence shown here is derived from an EMBL/GenBank/DDBJ whole genome shotgun (WGS) entry which is preliminary data.</text>
</comment>
<dbReference type="Proteomes" id="UP001139522">
    <property type="component" value="Unassembled WGS sequence"/>
</dbReference>
<evidence type="ECO:0000313" key="2">
    <source>
        <dbReference type="EMBL" id="MDE8604799.1"/>
    </source>
</evidence>
<dbReference type="EMBL" id="JAMZEG020000005">
    <property type="protein sequence ID" value="MDE8604799.1"/>
    <property type="molecule type" value="Genomic_DNA"/>
</dbReference>
<feature type="chain" id="PRO_5047255971" evidence="1">
    <location>
        <begin position="22"/>
        <end position="70"/>
    </location>
</feature>
<keyword evidence="3" id="KW-1185">Reference proteome</keyword>
<reference evidence="2" key="1">
    <citation type="submission" date="2023-01" db="EMBL/GenBank/DDBJ databases">
        <title>Psychroserpens sp. MSW6 and Marinomonas sp. RSW2, isolated from seawater.</title>
        <authorList>
            <person name="Kristyanto S."/>
            <person name="Jung J."/>
            <person name="Kim J.M."/>
            <person name="Jeon C.O."/>
        </authorList>
    </citation>
    <scope>NUCLEOTIDE SEQUENCE</scope>
    <source>
        <strain evidence="2">RSW2</strain>
    </source>
</reference>
<name>A0ABT5WK21_9GAMM</name>
<gene>
    <name evidence="2" type="ORF">M3I01_018210</name>
</gene>
<accession>A0ABT5WK21</accession>
<evidence type="ECO:0000256" key="1">
    <source>
        <dbReference type="SAM" id="SignalP"/>
    </source>
</evidence>
<proteinExistence type="predicted"/>
<protein>
    <submittedName>
        <fullName evidence="2">Uncharacterized protein</fullName>
    </submittedName>
</protein>